<dbReference type="GO" id="GO:0005886">
    <property type="term" value="C:plasma membrane"/>
    <property type="evidence" value="ECO:0007669"/>
    <property type="project" value="UniProtKB-ARBA"/>
</dbReference>
<evidence type="ECO:0000259" key="9">
    <source>
        <dbReference type="PROSITE" id="PS50885"/>
    </source>
</evidence>
<proteinExistence type="predicted"/>
<dbReference type="SMART" id="SM00388">
    <property type="entry name" value="HisKA"/>
    <property type="match status" value="1"/>
</dbReference>
<dbReference type="SMART" id="SM01358">
    <property type="entry name" value="HBM"/>
    <property type="match status" value="1"/>
</dbReference>
<dbReference type="EMBL" id="CP001614">
    <property type="protein sequence ID" value="ACR12667.1"/>
    <property type="molecule type" value="Genomic_DNA"/>
</dbReference>
<gene>
    <name evidence="10" type="ordered locus">TERTU_1904</name>
</gene>
<dbReference type="PRINTS" id="PR00344">
    <property type="entry name" value="BCTRLSENSOR"/>
</dbReference>
<dbReference type="SUPFAM" id="SSF55874">
    <property type="entry name" value="ATPase domain of HSP90 chaperone/DNA topoisomerase II/histidine kinase"/>
    <property type="match status" value="1"/>
</dbReference>
<keyword evidence="7" id="KW-0812">Transmembrane</keyword>
<dbReference type="PROSITE" id="PS50109">
    <property type="entry name" value="HIS_KIN"/>
    <property type="match status" value="1"/>
</dbReference>
<dbReference type="Pfam" id="PF02518">
    <property type="entry name" value="HATPase_c"/>
    <property type="match status" value="1"/>
</dbReference>
<evidence type="ECO:0000313" key="11">
    <source>
        <dbReference type="Proteomes" id="UP000009080"/>
    </source>
</evidence>
<dbReference type="AlphaFoldDB" id="C5BI11"/>
<organism evidence="10 11">
    <name type="scientific">Teredinibacter turnerae (strain ATCC 39867 / T7901)</name>
    <dbReference type="NCBI Taxonomy" id="377629"/>
    <lineage>
        <taxon>Bacteria</taxon>
        <taxon>Pseudomonadati</taxon>
        <taxon>Pseudomonadota</taxon>
        <taxon>Gammaproteobacteria</taxon>
        <taxon>Cellvibrionales</taxon>
        <taxon>Cellvibrionaceae</taxon>
        <taxon>Teredinibacter</taxon>
    </lineage>
</organism>
<comment type="catalytic activity">
    <reaction evidence="1">
        <text>ATP + protein L-histidine = ADP + protein N-phospho-L-histidine.</text>
        <dbReference type="EC" id="2.7.13.3"/>
    </reaction>
</comment>
<dbReference type="PROSITE" id="PS50885">
    <property type="entry name" value="HAMP"/>
    <property type="match status" value="1"/>
</dbReference>
<dbReference type="InterPro" id="IPR005467">
    <property type="entry name" value="His_kinase_dom"/>
</dbReference>
<dbReference type="STRING" id="377629.TERTU_1904"/>
<evidence type="ECO:0000256" key="7">
    <source>
        <dbReference type="SAM" id="Phobius"/>
    </source>
</evidence>
<feature type="transmembrane region" description="Helical" evidence="7">
    <location>
        <begin position="12"/>
        <end position="37"/>
    </location>
</feature>
<dbReference type="CDD" id="cd16922">
    <property type="entry name" value="HATPase_EvgS-ArcB-TorS-like"/>
    <property type="match status" value="1"/>
</dbReference>
<dbReference type="InterPro" id="IPR003660">
    <property type="entry name" value="HAMP_dom"/>
</dbReference>
<keyword evidence="6 10" id="KW-0418">Kinase</keyword>
<dbReference type="RefSeq" id="WP_015818779.1">
    <property type="nucleotide sequence ID" value="NC_012997.1"/>
</dbReference>
<evidence type="ECO:0000256" key="4">
    <source>
        <dbReference type="ARBA" id="ARBA00022553"/>
    </source>
</evidence>
<evidence type="ECO:0000313" key="10">
    <source>
        <dbReference type="EMBL" id="ACR12667.1"/>
    </source>
</evidence>
<keyword evidence="7" id="KW-1133">Transmembrane helix</keyword>
<dbReference type="InterPro" id="IPR032255">
    <property type="entry name" value="HBM"/>
</dbReference>
<evidence type="ECO:0000259" key="8">
    <source>
        <dbReference type="PROSITE" id="PS50109"/>
    </source>
</evidence>
<dbReference type="InterPro" id="IPR003661">
    <property type="entry name" value="HisK_dim/P_dom"/>
</dbReference>
<dbReference type="HOGENOM" id="CLU_440690_0_0_6"/>
<feature type="transmembrane region" description="Helical" evidence="7">
    <location>
        <begin position="278"/>
        <end position="299"/>
    </location>
</feature>
<dbReference type="InterPro" id="IPR036097">
    <property type="entry name" value="HisK_dim/P_sf"/>
</dbReference>
<evidence type="ECO:0000256" key="2">
    <source>
        <dbReference type="ARBA" id="ARBA00004370"/>
    </source>
</evidence>
<dbReference type="EC" id="2.7.13.3" evidence="3"/>
<evidence type="ECO:0000256" key="6">
    <source>
        <dbReference type="ARBA" id="ARBA00022777"/>
    </source>
</evidence>
<keyword evidence="4" id="KW-0597">Phosphoprotein</keyword>
<dbReference type="PANTHER" id="PTHR43047:SF63">
    <property type="entry name" value="HISTIDINE KINASE"/>
    <property type="match status" value="1"/>
</dbReference>
<dbReference type="KEGG" id="ttu:TERTU_1904"/>
<dbReference type="InterPro" id="IPR003594">
    <property type="entry name" value="HATPase_dom"/>
</dbReference>
<dbReference type="InterPro" id="IPR036890">
    <property type="entry name" value="HATPase_C_sf"/>
</dbReference>
<keyword evidence="11" id="KW-1185">Reference proteome</keyword>
<dbReference type="SUPFAM" id="SSF47384">
    <property type="entry name" value="Homodimeric domain of signal transducing histidine kinase"/>
    <property type="match status" value="1"/>
</dbReference>
<dbReference type="InterPro" id="IPR004358">
    <property type="entry name" value="Sig_transdc_His_kin-like_C"/>
</dbReference>
<dbReference type="CDD" id="cd06225">
    <property type="entry name" value="HAMP"/>
    <property type="match status" value="1"/>
</dbReference>
<name>C5BI11_TERTT</name>
<dbReference type="SUPFAM" id="SSF158472">
    <property type="entry name" value="HAMP domain-like"/>
    <property type="match status" value="1"/>
</dbReference>
<keyword evidence="7" id="KW-0472">Membrane</keyword>
<dbReference type="PANTHER" id="PTHR43047">
    <property type="entry name" value="TWO-COMPONENT HISTIDINE PROTEIN KINASE"/>
    <property type="match status" value="1"/>
</dbReference>
<evidence type="ECO:0000256" key="3">
    <source>
        <dbReference type="ARBA" id="ARBA00012438"/>
    </source>
</evidence>
<dbReference type="eggNOG" id="COG2205">
    <property type="taxonomic scope" value="Bacteria"/>
</dbReference>
<dbReference type="Pfam" id="PF00672">
    <property type="entry name" value="HAMP"/>
    <property type="match status" value="1"/>
</dbReference>
<dbReference type="FunFam" id="3.30.565.10:FF:000006">
    <property type="entry name" value="Sensor histidine kinase WalK"/>
    <property type="match status" value="1"/>
</dbReference>
<dbReference type="OrthoDB" id="9770795at2"/>
<feature type="domain" description="Histidine kinase" evidence="8">
    <location>
        <begin position="392"/>
        <end position="611"/>
    </location>
</feature>
<dbReference type="GO" id="GO:0009927">
    <property type="term" value="F:histidine phosphotransfer kinase activity"/>
    <property type="evidence" value="ECO:0007669"/>
    <property type="project" value="TreeGrafter"/>
</dbReference>
<evidence type="ECO:0000256" key="5">
    <source>
        <dbReference type="ARBA" id="ARBA00022679"/>
    </source>
</evidence>
<dbReference type="CDD" id="cd00082">
    <property type="entry name" value="HisKA"/>
    <property type="match status" value="1"/>
</dbReference>
<dbReference type="Pfam" id="PF00512">
    <property type="entry name" value="HisKA"/>
    <property type="match status" value="1"/>
</dbReference>
<dbReference type="SMART" id="SM00387">
    <property type="entry name" value="HATPase_c"/>
    <property type="match status" value="1"/>
</dbReference>
<dbReference type="GO" id="GO:0000155">
    <property type="term" value="F:phosphorelay sensor kinase activity"/>
    <property type="evidence" value="ECO:0007669"/>
    <property type="project" value="InterPro"/>
</dbReference>
<accession>C5BI11</accession>
<dbReference type="Proteomes" id="UP000009080">
    <property type="component" value="Chromosome"/>
</dbReference>
<dbReference type="Gene3D" id="6.10.340.10">
    <property type="match status" value="1"/>
</dbReference>
<sequence>MKLRYYSIKLQIVVAFSLLALPIIALTYFFSLSYSIFDESLQKLMEIEDVTHTVGEIERNVIDLQRNALIFKETASASSEEKVNFYYSEIEKKISSVNTQHSLSEFEDELALMESHLEDYHENFTTVVSLRRERSVLINEHLSFATRLNEIFSENTAGADVYNALLIAHAASVSYLSAYDLKYFDRFKQQLNIARSRLKSASLDSETRTVWQREIAEYRKRFVKIVAVTRHYVYLINVVITGSANEIIYYANYLHVRLVEKANLSRHQVNLRLDRQKMWIAVVSLFAVVLAAVSALLFYKRITQPIDRITQVFEKLAADEPVKDIPESHRKDEIGMLASAADVFRAKNAQTNQLLLESKKMISDQKALNAELAIAKRHAEKALSIKSEFLANMSHELRTPLNSVIGYTVRLLKHVNSDRAIQLKALEAIERNGRHLLAMINDILDLSKIEAQKLDLSIRPVDLNELCEQAVTQVGPAAEEKNLELVFIRSQTATVHTDFTRLSQILLNLLSNAIKYTNEGGIKIELERDISEKYVSLRVIDTGIGIEPENQKRLFLRFEQFDDSSRFQVGKGSGLGLAIVASLSKLLGVRVSVASDVGKGSTFSLRVPVVFSGESGTSKN</sequence>
<feature type="domain" description="HAMP" evidence="9">
    <location>
        <begin position="300"/>
        <end position="353"/>
    </location>
</feature>
<keyword evidence="5" id="KW-0808">Transferase</keyword>
<dbReference type="Gene3D" id="1.10.287.130">
    <property type="match status" value="1"/>
</dbReference>
<protein>
    <recommendedName>
        <fullName evidence="3">histidine kinase</fullName>
        <ecNumber evidence="3">2.7.13.3</ecNumber>
    </recommendedName>
</protein>
<reference evidence="10 11" key="1">
    <citation type="journal article" date="2009" name="PLoS ONE">
        <title>The complete genome of Teredinibacter turnerae T7901: an intracellular endosymbiont of marine wood-boring bivalves (shipworms).</title>
        <authorList>
            <person name="Yang J.C."/>
            <person name="Madupu R."/>
            <person name="Durkin A.S."/>
            <person name="Ekborg N.A."/>
            <person name="Pedamallu C.S."/>
            <person name="Hostetler J.B."/>
            <person name="Radune D."/>
            <person name="Toms B.S."/>
            <person name="Henrissat B."/>
            <person name="Coutinho P.M."/>
            <person name="Schwarz S."/>
            <person name="Field L."/>
            <person name="Trindade-Silva A.E."/>
            <person name="Soares C.A.G."/>
            <person name="Elshahawi S."/>
            <person name="Hanora A."/>
            <person name="Schmidt E.W."/>
            <person name="Haygood M.G."/>
            <person name="Posfai J."/>
            <person name="Benner J."/>
            <person name="Madinger C."/>
            <person name="Nove J."/>
            <person name="Anton B."/>
            <person name="Chaudhary K."/>
            <person name="Foster J."/>
            <person name="Holman A."/>
            <person name="Kumar S."/>
            <person name="Lessard P.A."/>
            <person name="Luyten Y.A."/>
            <person name="Slatko B."/>
            <person name="Wood N."/>
            <person name="Wu B."/>
            <person name="Teplitski M."/>
            <person name="Mougous J.D."/>
            <person name="Ward N."/>
            <person name="Eisen J.A."/>
            <person name="Badger J.H."/>
            <person name="Distel D.L."/>
        </authorList>
    </citation>
    <scope>NUCLEOTIDE SEQUENCE [LARGE SCALE GENOMIC DNA]</scope>
    <source>
        <strain evidence="11">ATCC 39867 / T7901</strain>
    </source>
</reference>
<comment type="subcellular location">
    <subcellularLocation>
        <location evidence="2">Membrane</location>
    </subcellularLocation>
</comment>
<evidence type="ECO:0000256" key="1">
    <source>
        <dbReference type="ARBA" id="ARBA00000085"/>
    </source>
</evidence>
<dbReference type="Gene3D" id="3.30.565.10">
    <property type="entry name" value="Histidine kinase-like ATPase, C-terminal domain"/>
    <property type="match status" value="1"/>
</dbReference>